<keyword evidence="2" id="KW-1185">Reference proteome</keyword>
<evidence type="ECO:0000313" key="1">
    <source>
        <dbReference type="EMBL" id="KAJ9126437.1"/>
    </source>
</evidence>
<reference evidence="1" key="1">
    <citation type="submission" date="2023-04" db="EMBL/GenBank/DDBJ databases">
        <title>Draft Genome sequencing of Naganishia species isolated from polar environments using Oxford Nanopore Technology.</title>
        <authorList>
            <person name="Leo P."/>
            <person name="Venkateswaran K."/>
        </authorList>
    </citation>
    <scope>NUCLEOTIDE SEQUENCE</scope>
    <source>
        <strain evidence="1">DBVPG 5303</strain>
    </source>
</reference>
<sequence>MRVTISPDKHAYFAGETLHVRIEFNEYDRQPKKSNEEQADGEAGGDGKLVRRRLGIIGAGSLSAEKQHQPSSPGHSTRHSASDNCENGKEKIEGVTTSTPDTGHSTPQTVAPVPVPAVSIPQHHPHARKVSIAQVPTPPSSLLGSPQPVEGQSEDAMVEGKAEAQGVVVTPSTRFRSPLATISESHNSSTASPPPPRISTTATPTITHPIITFATIQMTGQMTPSTAYIPPEPLIPLRNLLLLQPIGSNGSSLAPPPHTPTSSSFSSSSGEATTSHFVPSLLHFSSPTSAIDNAAADGTLTSSLTSLARGLFSPVTAGGAAEGEGTWEDHRKQVWLSRDLPVWISPKDVVCVDTQVDGISGSISYTYAIPIPAHLPPTFKGKAISFAYTLRLSLSVTFPATNANMTTTGATRSGSGAKTPDEGKPSSMTMSSPLSALSSSSTAAWKLFSPVRAFTGAHNSNLDQTAPPPPVRVVQKELVVPVRVLPRITVPPTGESYDLLLPVIPRVSSGKIQQVVDQRCDVPRKGVRRANGEDKKSGEKAEDVAGLMRFVKETLDELRGGEIQIQTSTPAHPPAQSQRQEGKYSATFLTTSEMEVGDQASTRAPALAGNNNHALKITETKVDSARRGTGLTAPADTGIGEMTPNGTRVPGEDETSYHEDNGELAPLSGRGKIDGAPSANVSSPPTASSLAPRPPSFARSAMMAERLSGREAVQALVRSSRPGRFEIVKKHQQIAVLSLPRVAWRTGEAMRGVVEFHDSVSRFDVLKLSIDLVTSETIPSPLLPHAANHSDPTQPLLQRALAQYGNAYTLDLARTGFELGIPADATPSFQICAGNASEETGGLSWGLHLRFLVRERASERRKHGHEKKRADARVDEVGYRRSGMTGELIQQDKPPDLELDVDIVECTIPLNVYPNDRGKPHVRDFRL</sequence>
<dbReference type="Proteomes" id="UP001234202">
    <property type="component" value="Unassembled WGS sequence"/>
</dbReference>
<comment type="caution">
    <text evidence="1">The sequence shown here is derived from an EMBL/GenBank/DDBJ whole genome shotgun (WGS) entry which is preliminary data.</text>
</comment>
<gene>
    <name evidence="1" type="ORF">QFC24_002180</name>
</gene>
<organism evidence="1 2">
    <name type="scientific">Naganishia onofrii</name>
    <dbReference type="NCBI Taxonomy" id="1851511"/>
    <lineage>
        <taxon>Eukaryota</taxon>
        <taxon>Fungi</taxon>
        <taxon>Dikarya</taxon>
        <taxon>Basidiomycota</taxon>
        <taxon>Agaricomycotina</taxon>
        <taxon>Tremellomycetes</taxon>
        <taxon>Filobasidiales</taxon>
        <taxon>Filobasidiaceae</taxon>
        <taxon>Naganishia</taxon>
    </lineage>
</organism>
<evidence type="ECO:0000313" key="2">
    <source>
        <dbReference type="Proteomes" id="UP001234202"/>
    </source>
</evidence>
<protein>
    <submittedName>
        <fullName evidence="1">Uncharacterized protein</fullName>
    </submittedName>
</protein>
<name>A0ACC2XUR8_9TREE</name>
<proteinExistence type="predicted"/>
<dbReference type="EMBL" id="JASBWV010000005">
    <property type="protein sequence ID" value="KAJ9126437.1"/>
    <property type="molecule type" value="Genomic_DNA"/>
</dbReference>
<accession>A0ACC2XUR8</accession>